<feature type="domain" description="Peptidase A1" evidence="4">
    <location>
        <begin position="412"/>
        <end position="694"/>
    </location>
</feature>
<proteinExistence type="inferred from homology"/>
<dbReference type="InterPro" id="IPR021109">
    <property type="entry name" value="Peptidase_aspartic_dom_sf"/>
</dbReference>
<evidence type="ECO:0000256" key="2">
    <source>
        <dbReference type="SAM" id="MobiDB-lite"/>
    </source>
</evidence>
<keyword evidence="3" id="KW-0472">Membrane</keyword>
<protein>
    <submittedName>
        <fullName evidence="6">Peptidase A1 domain-containing protein</fullName>
    </submittedName>
</protein>
<sequence>MLFLLFVSVVVGDFVVDYIARERAVFFDIQLGDDTRTLKAQLDINRPYSVLLHKDCRAANCSHFEITDPYDPSTAKGEDTGKEFKDDKYNNNGTKGIWFKDTLKFRSMEFPVELGAAMSTARQVNWEYAGIIGLGPVNEDHDKRTSIVKKLMSKLSVQQIVIQEGPTNLVKNYAKEGDDREKGGSVTFGKYDSKSCGNFTFTDTIDHKSWRIKADFTIGNQEFSNKTIAFAIGGLGVAEEYIYNKYFHQRVDSDTDYPKISLKFGGKRLAITGEDYATFYKKLGQYVPMFLKAGPEYPYDFAFGSDFLQHYCLVLRSNKEFTKLEIGLAKNNGRPKGGKDKDKEGGAEEKDQTKSTNKNLSYFACNSVVMRFFEKFKMKTCSFPLFLSLATTVNGDIFISTAQRAVLNIDFGRDKRTLQAQLDINRPYSVFLLKDCRECTADKYVKTYDPSLSGATELAKDFKNDMYSLEELEGRWYKDTVKCAGISFLTELIGVRAVETRLPWEYSGVIGLGPAQNTEQERSSIVKKLMTDDSMSTQQIIIQETWRALDKKHKKKEEETKKSRGSITLGREVNKERCGDFTYTNTANHKAWTLEADLTIGNKTFPKKNLAFTIGQNGVAEESIYNKFFAVTCNRDTDFPKISFQVAGTTFEMAGKEYAAYDKYSDQYKAKFSKKTAQFPYDFALGTEFLQHYCLGLQSNKLFTELRIGLAENKGKPEGGQEEGNWAEGKAEKKGKSKSAAAYSLSFAIVSFFVMLALS</sequence>
<dbReference type="PANTHER" id="PTHR47966">
    <property type="entry name" value="BETA-SITE APP-CLEAVING ENZYME, ISOFORM A-RELATED"/>
    <property type="match status" value="1"/>
</dbReference>
<dbReference type="AlphaFoldDB" id="A0A1I7RTH7"/>
<name>A0A1I7RTH7_BURXY</name>
<dbReference type="GO" id="GO:0006508">
    <property type="term" value="P:proteolysis"/>
    <property type="evidence" value="ECO:0007669"/>
    <property type="project" value="InterPro"/>
</dbReference>
<dbReference type="InterPro" id="IPR033121">
    <property type="entry name" value="PEPTIDASE_A1"/>
</dbReference>
<feature type="domain" description="Peptidase A1" evidence="4">
    <location>
        <begin position="28"/>
        <end position="227"/>
    </location>
</feature>
<dbReference type="WBParaSite" id="BXY_0403200.1">
    <property type="protein sequence ID" value="BXY_0403200.1"/>
    <property type="gene ID" value="BXY_0403200"/>
</dbReference>
<evidence type="ECO:0000256" key="1">
    <source>
        <dbReference type="ARBA" id="ARBA00007447"/>
    </source>
</evidence>
<dbReference type="InterPro" id="IPR001461">
    <property type="entry name" value="Aspartic_peptidase_A1"/>
</dbReference>
<evidence type="ECO:0000256" key="3">
    <source>
        <dbReference type="SAM" id="Phobius"/>
    </source>
</evidence>
<dbReference type="Proteomes" id="UP000095284">
    <property type="component" value="Unplaced"/>
</dbReference>
<dbReference type="Pfam" id="PF00026">
    <property type="entry name" value="Asp"/>
    <property type="match status" value="2"/>
</dbReference>
<comment type="similarity">
    <text evidence="1">Belongs to the peptidase A1 family.</text>
</comment>
<dbReference type="Gene3D" id="2.40.70.10">
    <property type="entry name" value="Acid Proteases"/>
    <property type="match status" value="4"/>
</dbReference>
<dbReference type="PANTHER" id="PTHR47966:SF51">
    <property type="entry name" value="BETA-SITE APP-CLEAVING ENZYME, ISOFORM A-RELATED"/>
    <property type="match status" value="1"/>
</dbReference>
<feature type="region of interest" description="Disordered" evidence="2">
    <location>
        <begin position="714"/>
        <end position="735"/>
    </location>
</feature>
<feature type="compositionally biased region" description="Basic and acidic residues" evidence="2">
    <location>
        <begin position="337"/>
        <end position="353"/>
    </location>
</feature>
<evidence type="ECO:0000259" key="4">
    <source>
        <dbReference type="Pfam" id="PF00026"/>
    </source>
</evidence>
<keyword evidence="3" id="KW-1133">Transmembrane helix</keyword>
<accession>A0A1I7RTH7</accession>
<feature type="transmembrane region" description="Helical" evidence="3">
    <location>
        <begin position="740"/>
        <end position="758"/>
    </location>
</feature>
<feature type="region of interest" description="Disordered" evidence="2">
    <location>
        <begin position="332"/>
        <end position="353"/>
    </location>
</feature>
<organism evidence="5 6">
    <name type="scientific">Bursaphelenchus xylophilus</name>
    <name type="common">Pinewood nematode worm</name>
    <name type="synonym">Aphelenchoides xylophilus</name>
    <dbReference type="NCBI Taxonomy" id="6326"/>
    <lineage>
        <taxon>Eukaryota</taxon>
        <taxon>Metazoa</taxon>
        <taxon>Ecdysozoa</taxon>
        <taxon>Nematoda</taxon>
        <taxon>Chromadorea</taxon>
        <taxon>Rhabditida</taxon>
        <taxon>Tylenchina</taxon>
        <taxon>Tylenchomorpha</taxon>
        <taxon>Aphelenchoidea</taxon>
        <taxon>Aphelenchoididae</taxon>
        <taxon>Bursaphelenchus</taxon>
    </lineage>
</organism>
<reference evidence="6" key="1">
    <citation type="submission" date="2016-11" db="UniProtKB">
        <authorList>
            <consortium name="WormBaseParasite"/>
        </authorList>
    </citation>
    <scope>IDENTIFICATION</scope>
</reference>
<keyword evidence="3" id="KW-0812">Transmembrane</keyword>
<evidence type="ECO:0000313" key="5">
    <source>
        <dbReference type="Proteomes" id="UP000095284"/>
    </source>
</evidence>
<evidence type="ECO:0000313" key="6">
    <source>
        <dbReference type="WBParaSite" id="BXY_0403200.1"/>
    </source>
</evidence>
<dbReference type="SUPFAM" id="SSF50630">
    <property type="entry name" value="Acid proteases"/>
    <property type="match status" value="2"/>
</dbReference>
<dbReference type="GO" id="GO:0004190">
    <property type="term" value="F:aspartic-type endopeptidase activity"/>
    <property type="evidence" value="ECO:0007669"/>
    <property type="project" value="InterPro"/>
</dbReference>